<proteinExistence type="predicted"/>
<keyword evidence="1" id="KW-1133">Transmembrane helix</keyword>
<organism evidence="2 3">
    <name type="scientific">Mucilaginibacter frigoritolerans</name>
    <dbReference type="NCBI Taxonomy" id="652788"/>
    <lineage>
        <taxon>Bacteria</taxon>
        <taxon>Pseudomonadati</taxon>
        <taxon>Bacteroidota</taxon>
        <taxon>Sphingobacteriia</taxon>
        <taxon>Sphingobacteriales</taxon>
        <taxon>Sphingobacteriaceae</taxon>
        <taxon>Mucilaginibacter</taxon>
    </lineage>
</organism>
<feature type="transmembrane region" description="Helical" evidence="1">
    <location>
        <begin position="95"/>
        <end position="111"/>
    </location>
</feature>
<reference evidence="2 3" key="1">
    <citation type="submission" date="2019-07" db="EMBL/GenBank/DDBJ databases">
        <title>Genomic Encyclopedia of Archaeal and Bacterial Type Strains, Phase II (KMG-II): from individual species to whole genera.</title>
        <authorList>
            <person name="Goeker M."/>
        </authorList>
    </citation>
    <scope>NUCLEOTIDE SEQUENCE [LARGE SCALE GENOMIC DNA]</scope>
    <source>
        <strain evidence="2 3">ATCC BAA-1854</strain>
    </source>
</reference>
<gene>
    <name evidence="2" type="ORF">JN11_02935</name>
</gene>
<evidence type="ECO:0000313" key="2">
    <source>
        <dbReference type="EMBL" id="TWI98747.1"/>
    </source>
</evidence>
<keyword evidence="1" id="KW-0812">Transmembrane</keyword>
<dbReference type="EMBL" id="VLLI01000008">
    <property type="protein sequence ID" value="TWI98747.1"/>
    <property type="molecule type" value="Genomic_DNA"/>
</dbReference>
<keyword evidence="1" id="KW-0472">Membrane</keyword>
<accession>A0A562TYW3</accession>
<dbReference type="AlphaFoldDB" id="A0A562TYW3"/>
<comment type="caution">
    <text evidence="2">The sequence shown here is derived from an EMBL/GenBank/DDBJ whole genome shotgun (WGS) entry which is preliminary data.</text>
</comment>
<name>A0A562TYW3_9SPHI</name>
<sequence length="117" mass="13887">MIYFLIVVCTFLSCYLFERISFKEQVNSLKESYQITFKLVSEKDKTELIIQQSVRQFKFIFLLFLKLIFTMAPFLIVGAYLLVRHQSVYQVTGNLYINILVVLVAVVYFLVKRYAFK</sequence>
<dbReference type="RefSeq" id="WP_144913666.1">
    <property type="nucleotide sequence ID" value="NZ_VLLI01000008.1"/>
</dbReference>
<evidence type="ECO:0000313" key="3">
    <source>
        <dbReference type="Proteomes" id="UP000317010"/>
    </source>
</evidence>
<protein>
    <submittedName>
        <fullName evidence="2">Uncharacterized protein</fullName>
    </submittedName>
</protein>
<feature type="transmembrane region" description="Helical" evidence="1">
    <location>
        <begin position="59"/>
        <end position="83"/>
    </location>
</feature>
<evidence type="ECO:0000256" key="1">
    <source>
        <dbReference type="SAM" id="Phobius"/>
    </source>
</evidence>
<keyword evidence="3" id="KW-1185">Reference proteome</keyword>
<dbReference type="Proteomes" id="UP000317010">
    <property type="component" value="Unassembled WGS sequence"/>
</dbReference>